<proteinExistence type="inferred from homology"/>
<accession>A0A836CM43</accession>
<dbReference type="OrthoDB" id="75343at2759"/>
<feature type="signal peptide" evidence="10">
    <location>
        <begin position="1"/>
        <end position="20"/>
    </location>
</feature>
<reference evidence="11" key="1">
    <citation type="submission" date="2021-02" db="EMBL/GenBank/DDBJ databases">
        <title>First Annotated Genome of the Yellow-green Alga Tribonema minus.</title>
        <authorList>
            <person name="Mahan K.M."/>
        </authorList>
    </citation>
    <scope>NUCLEOTIDE SEQUENCE</scope>
    <source>
        <strain evidence="11">UTEX B ZZ1240</strain>
    </source>
</reference>
<keyword evidence="3" id="KW-0812">Transmembrane</keyword>
<evidence type="ECO:0000256" key="2">
    <source>
        <dbReference type="ARBA" id="ARBA00008444"/>
    </source>
</evidence>
<evidence type="ECO:0000256" key="7">
    <source>
        <dbReference type="ARBA" id="ARBA00023136"/>
    </source>
</evidence>
<evidence type="ECO:0000256" key="1">
    <source>
        <dbReference type="ARBA" id="ARBA00004448"/>
    </source>
</evidence>
<keyword evidence="8" id="KW-0813">Transport</keyword>
<dbReference type="Pfam" id="PF02466">
    <property type="entry name" value="Tim17"/>
    <property type="match status" value="1"/>
</dbReference>
<evidence type="ECO:0000313" key="12">
    <source>
        <dbReference type="Proteomes" id="UP000664859"/>
    </source>
</evidence>
<comment type="similarity">
    <text evidence="2 8">Belongs to the Tim17/Tim22/Tim23 family.</text>
</comment>
<comment type="function">
    <text evidence="8">Essential core component of the TIM22 complex, a complex that mediates the import and insertion of multi-pass transmembrane proteins into the mitochondrial inner membrane. In the TIM22 complex, it constitutes the voltage-activated and signal-gated channel. Forms a twin-pore translocase that uses the membrane potential as external driving force in 2 voltage-dependent steps.</text>
</comment>
<comment type="caution">
    <text evidence="11">The sequence shown here is derived from an EMBL/GenBank/DDBJ whole genome shotgun (WGS) entry which is preliminary data.</text>
</comment>
<sequence length="267" mass="27526">MIRQCCLLLAAALCCIAASAAGIQPSIASNRKRLSMHFPVERRLPRSSSEVCSAVVASSVAEAPAAAARPVKYGPVGGAIEIGTTVAGSYISGGILGYVIGLGMGAASKGAMSGGMGGLFSTMGARGKQTAIAWGGITACFSGFTTAAKVIRSRDDRWNQILGSCGTGAAMCKDKGPQAMLQGCVSYGAFAYILDMLGAGHMDTAPEQAQQQVHSAQQTPPQPLHDEADAGAGSSGGDARSQRRQRQPLRRRGGALEVERRSPLRTR</sequence>
<keyword evidence="6 8" id="KW-0496">Mitochondrion</keyword>
<organism evidence="11 12">
    <name type="scientific">Tribonema minus</name>
    <dbReference type="NCBI Taxonomy" id="303371"/>
    <lineage>
        <taxon>Eukaryota</taxon>
        <taxon>Sar</taxon>
        <taxon>Stramenopiles</taxon>
        <taxon>Ochrophyta</taxon>
        <taxon>PX clade</taxon>
        <taxon>Xanthophyceae</taxon>
        <taxon>Tribonematales</taxon>
        <taxon>Tribonemataceae</taxon>
        <taxon>Tribonema</taxon>
    </lineage>
</organism>
<dbReference type="GO" id="GO:0042721">
    <property type="term" value="C:TIM22 mitochondrial import inner membrane insertion complex"/>
    <property type="evidence" value="ECO:0007669"/>
    <property type="project" value="UniProtKB-UniRule"/>
</dbReference>
<feature type="region of interest" description="Disordered" evidence="9">
    <location>
        <begin position="207"/>
        <end position="267"/>
    </location>
</feature>
<evidence type="ECO:0000256" key="4">
    <source>
        <dbReference type="ARBA" id="ARBA00022792"/>
    </source>
</evidence>
<dbReference type="PANTHER" id="PTHR14110">
    <property type="entry name" value="MITOCHONDRIAL IMPORT INNER MEMBRANE TRANSLOCASE SUBUNIT TIM22"/>
    <property type="match status" value="1"/>
</dbReference>
<evidence type="ECO:0000256" key="5">
    <source>
        <dbReference type="ARBA" id="ARBA00022989"/>
    </source>
</evidence>
<keyword evidence="5" id="KW-1133">Transmembrane helix</keyword>
<keyword evidence="10" id="KW-0732">Signal</keyword>
<evidence type="ECO:0000256" key="8">
    <source>
        <dbReference type="RuleBase" id="RU367038"/>
    </source>
</evidence>
<keyword evidence="4 8" id="KW-0999">Mitochondrion inner membrane</keyword>
<dbReference type="AlphaFoldDB" id="A0A836CM43"/>
<feature type="compositionally biased region" description="Low complexity" evidence="9">
    <location>
        <begin position="208"/>
        <end position="219"/>
    </location>
</feature>
<dbReference type="EMBL" id="JAFCMP010000035">
    <property type="protein sequence ID" value="KAG5190389.1"/>
    <property type="molecule type" value="Genomic_DNA"/>
</dbReference>
<keyword evidence="8" id="KW-0811">Translocation</keyword>
<comment type="subunit">
    <text evidence="8">Component of the TIM22 complex.</text>
</comment>
<dbReference type="GO" id="GO:0030943">
    <property type="term" value="F:mitochondrion targeting sequence binding"/>
    <property type="evidence" value="ECO:0007669"/>
    <property type="project" value="TreeGrafter"/>
</dbReference>
<comment type="subcellular location">
    <subcellularLocation>
        <location evidence="1 8">Mitochondrion inner membrane</location>
        <topology evidence="1 8">Multi-pass membrane protein</topology>
    </subcellularLocation>
</comment>
<dbReference type="GO" id="GO:0045039">
    <property type="term" value="P:protein insertion into mitochondrial inner membrane"/>
    <property type="evidence" value="ECO:0007669"/>
    <property type="project" value="UniProtKB-UniRule"/>
</dbReference>
<dbReference type="Proteomes" id="UP000664859">
    <property type="component" value="Unassembled WGS sequence"/>
</dbReference>
<dbReference type="GO" id="GO:0008320">
    <property type="term" value="F:protein transmembrane transporter activity"/>
    <property type="evidence" value="ECO:0007669"/>
    <property type="project" value="UniProtKB-UniRule"/>
</dbReference>
<keyword evidence="8" id="KW-0653">Protein transport</keyword>
<dbReference type="InterPro" id="IPR039175">
    <property type="entry name" value="TIM22"/>
</dbReference>
<feature type="chain" id="PRO_5032289289" description="Mitochondrial import inner membrane translocase subunit TIM22" evidence="10">
    <location>
        <begin position="21"/>
        <end position="267"/>
    </location>
</feature>
<name>A0A836CM43_9STRA</name>
<evidence type="ECO:0000256" key="9">
    <source>
        <dbReference type="SAM" id="MobiDB-lite"/>
    </source>
</evidence>
<keyword evidence="7" id="KW-0472">Membrane</keyword>
<evidence type="ECO:0000256" key="10">
    <source>
        <dbReference type="SAM" id="SignalP"/>
    </source>
</evidence>
<evidence type="ECO:0000256" key="6">
    <source>
        <dbReference type="ARBA" id="ARBA00023128"/>
    </source>
</evidence>
<evidence type="ECO:0000256" key="3">
    <source>
        <dbReference type="ARBA" id="ARBA00022692"/>
    </source>
</evidence>
<evidence type="ECO:0000313" key="11">
    <source>
        <dbReference type="EMBL" id="KAG5190389.1"/>
    </source>
</evidence>
<feature type="compositionally biased region" description="Basic residues" evidence="9">
    <location>
        <begin position="242"/>
        <end position="253"/>
    </location>
</feature>
<dbReference type="PANTHER" id="PTHR14110:SF0">
    <property type="entry name" value="MITOCHONDRIAL IMPORT INNER MEMBRANE TRANSLOCASE SUBUNIT TIM22"/>
    <property type="match status" value="1"/>
</dbReference>
<feature type="compositionally biased region" description="Basic and acidic residues" evidence="9">
    <location>
        <begin position="257"/>
        <end position="267"/>
    </location>
</feature>
<protein>
    <recommendedName>
        <fullName evidence="8">Mitochondrial import inner membrane translocase subunit TIM22</fullName>
    </recommendedName>
</protein>
<gene>
    <name evidence="11" type="ORF">JKP88DRAFT_217570</name>
</gene>
<keyword evidence="12" id="KW-1185">Reference proteome</keyword>